<feature type="region of interest" description="Disordered" evidence="1">
    <location>
        <begin position="356"/>
        <end position="397"/>
    </location>
</feature>
<feature type="non-terminal residue" evidence="3">
    <location>
        <position position="1"/>
    </location>
</feature>
<feature type="compositionally biased region" description="Basic and acidic residues" evidence="1">
    <location>
        <begin position="1"/>
        <end position="19"/>
    </location>
</feature>
<dbReference type="PANTHER" id="PTHR15670:SF4">
    <property type="entry name" value="RHO GTPASE-ACTIVATING PROTEIN 11A"/>
    <property type="match status" value="1"/>
</dbReference>
<evidence type="ECO:0000313" key="3">
    <source>
        <dbReference type="EMBL" id="TKA60972.1"/>
    </source>
</evidence>
<accession>A0A4U0WE04</accession>
<protein>
    <recommendedName>
        <fullName evidence="2">Rho-GAP domain-containing protein</fullName>
    </recommendedName>
</protein>
<dbReference type="InterPro" id="IPR042869">
    <property type="entry name" value="ARHGAP11A/B"/>
</dbReference>
<dbReference type="GO" id="GO:0005096">
    <property type="term" value="F:GTPase activator activity"/>
    <property type="evidence" value="ECO:0007669"/>
    <property type="project" value="TreeGrafter"/>
</dbReference>
<proteinExistence type="predicted"/>
<name>A0A4U0WE04_9PEZI</name>
<dbReference type="PROSITE" id="PS50238">
    <property type="entry name" value="RHOGAP"/>
    <property type="match status" value="1"/>
</dbReference>
<feature type="region of interest" description="Disordered" evidence="1">
    <location>
        <begin position="419"/>
        <end position="495"/>
    </location>
</feature>
<dbReference type="AlphaFoldDB" id="A0A4U0WE04"/>
<dbReference type="OrthoDB" id="20689at2759"/>
<dbReference type="STRING" id="329884.A0A4U0WE04"/>
<feature type="compositionally biased region" description="Gly residues" evidence="1">
    <location>
        <begin position="422"/>
        <end position="440"/>
    </location>
</feature>
<evidence type="ECO:0000313" key="4">
    <source>
        <dbReference type="Proteomes" id="UP000309340"/>
    </source>
</evidence>
<dbReference type="SMART" id="SM00324">
    <property type="entry name" value="RhoGAP"/>
    <property type="match status" value="1"/>
</dbReference>
<feature type="domain" description="Rho-GAP" evidence="2">
    <location>
        <begin position="117"/>
        <end position="321"/>
    </location>
</feature>
<feature type="compositionally biased region" description="Basic and acidic residues" evidence="1">
    <location>
        <begin position="485"/>
        <end position="495"/>
    </location>
</feature>
<keyword evidence="4" id="KW-1185">Reference proteome</keyword>
<evidence type="ECO:0000256" key="1">
    <source>
        <dbReference type="SAM" id="MobiDB-lite"/>
    </source>
</evidence>
<sequence>EPKPRLINGHTREFSDPDRGSGVGTGNGQGQTMEEKIMGRPAGTKRYFSELTALEYFIVRHVAVLSMEPLLEGHFNQEELLDLIETKRPTFWSKFGKAFQPKEKKPKGKHANAIFGVPLEQLLERDYEESTDGVGPGSLKVPSLVQEAVSAMKTMDMSVEGVFRKNGNIKRLNDFKEEIDSKGGVMDVDLTKENPVQVAALLKKFLRELPDPLLTHKLHRLFITSQRIEDGEKRRRVLHLTCCLLPKPHRDTMEVLFTFLKWVSSFSHVDEESGSKMDIHNLATVVTPNVLHRGKEAVPVDDAFLAIEAVHSMIEFNEGMCEVPEDLAMILNDSSLFSSTADITTKEILKRYGDRAKAPTIHSPAPGNNNGNGNGEGFTSPPSKNGGGGGGAGPLATTRVEADSGMLQTAWQHETSVRHVSGIGGSGGGGGGSGIVGGDGAADTLATAPPSLPYAAAGANGEAGRKESGESARGSPNRRSIRAGQYDRQRAMGMA</sequence>
<gene>
    <name evidence="3" type="ORF">B0A55_12009</name>
</gene>
<dbReference type="PANTHER" id="PTHR15670">
    <property type="entry name" value="RHO GTPASE ACTIVATING PROTEIN 11A"/>
    <property type="match status" value="1"/>
</dbReference>
<dbReference type="Proteomes" id="UP000309340">
    <property type="component" value="Unassembled WGS sequence"/>
</dbReference>
<dbReference type="InterPro" id="IPR008936">
    <property type="entry name" value="Rho_GTPase_activation_prot"/>
</dbReference>
<evidence type="ECO:0000259" key="2">
    <source>
        <dbReference type="PROSITE" id="PS50238"/>
    </source>
</evidence>
<organism evidence="3 4">
    <name type="scientific">Friedmanniomyces simplex</name>
    <dbReference type="NCBI Taxonomy" id="329884"/>
    <lineage>
        <taxon>Eukaryota</taxon>
        <taxon>Fungi</taxon>
        <taxon>Dikarya</taxon>
        <taxon>Ascomycota</taxon>
        <taxon>Pezizomycotina</taxon>
        <taxon>Dothideomycetes</taxon>
        <taxon>Dothideomycetidae</taxon>
        <taxon>Mycosphaerellales</taxon>
        <taxon>Teratosphaeriaceae</taxon>
        <taxon>Friedmanniomyces</taxon>
    </lineage>
</organism>
<dbReference type="Gene3D" id="1.10.555.10">
    <property type="entry name" value="Rho GTPase activation protein"/>
    <property type="match status" value="1"/>
</dbReference>
<dbReference type="SUPFAM" id="SSF48350">
    <property type="entry name" value="GTPase activation domain, GAP"/>
    <property type="match status" value="1"/>
</dbReference>
<dbReference type="GO" id="GO:0007165">
    <property type="term" value="P:signal transduction"/>
    <property type="evidence" value="ECO:0007669"/>
    <property type="project" value="InterPro"/>
</dbReference>
<feature type="region of interest" description="Disordered" evidence="1">
    <location>
        <begin position="1"/>
        <end position="37"/>
    </location>
</feature>
<dbReference type="Pfam" id="PF00620">
    <property type="entry name" value="RhoGAP"/>
    <property type="match status" value="1"/>
</dbReference>
<dbReference type="EMBL" id="NAJQ01001298">
    <property type="protein sequence ID" value="TKA60972.1"/>
    <property type="molecule type" value="Genomic_DNA"/>
</dbReference>
<comment type="caution">
    <text evidence="3">The sequence shown here is derived from an EMBL/GenBank/DDBJ whole genome shotgun (WGS) entry which is preliminary data.</text>
</comment>
<dbReference type="InterPro" id="IPR000198">
    <property type="entry name" value="RhoGAP_dom"/>
</dbReference>
<reference evidence="3 4" key="1">
    <citation type="submission" date="2017-03" db="EMBL/GenBank/DDBJ databases">
        <title>Genomes of endolithic fungi from Antarctica.</title>
        <authorList>
            <person name="Coleine C."/>
            <person name="Masonjones S."/>
            <person name="Stajich J.E."/>
        </authorList>
    </citation>
    <scope>NUCLEOTIDE SEQUENCE [LARGE SCALE GENOMIC DNA]</scope>
    <source>
        <strain evidence="3 4">CCFEE 5184</strain>
    </source>
</reference>